<dbReference type="InterPro" id="IPR014876">
    <property type="entry name" value="DEK_C"/>
</dbReference>
<evidence type="ECO:0000256" key="5">
    <source>
        <dbReference type="SAM" id="MobiDB-lite"/>
    </source>
</evidence>
<comment type="caution">
    <text evidence="7">The sequence shown here is derived from an EMBL/GenBank/DDBJ whole genome shotgun (WGS) entry which is preliminary data.</text>
</comment>
<organism evidence="7 8">
    <name type="scientific">Thalassiosira oceanica</name>
    <name type="common">Marine diatom</name>
    <dbReference type="NCBI Taxonomy" id="159749"/>
    <lineage>
        <taxon>Eukaryota</taxon>
        <taxon>Sar</taxon>
        <taxon>Stramenopiles</taxon>
        <taxon>Ochrophyta</taxon>
        <taxon>Bacillariophyta</taxon>
        <taxon>Coscinodiscophyceae</taxon>
        <taxon>Thalassiosirophycidae</taxon>
        <taxon>Thalassiosirales</taxon>
        <taxon>Thalassiosiraceae</taxon>
        <taxon>Thalassiosira</taxon>
    </lineage>
</organism>
<proteinExistence type="predicted"/>
<name>K0R6R1_THAOC</name>
<keyword evidence="2" id="KW-0156">Chromatin regulator</keyword>
<reference evidence="7 8" key="1">
    <citation type="journal article" date="2012" name="Genome Biol.">
        <title>Genome and low-iron response of an oceanic diatom adapted to chronic iron limitation.</title>
        <authorList>
            <person name="Lommer M."/>
            <person name="Specht M."/>
            <person name="Roy A.S."/>
            <person name="Kraemer L."/>
            <person name="Andreson R."/>
            <person name="Gutowska M.A."/>
            <person name="Wolf J."/>
            <person name="Bergner S.V."/>
            <person name="Schilhabel M.B."/>
            <person name="Klostermeier U.C."/>
            <person name="Beiko R.G."/>
            <person name="Rosenstiel P."/>
            <person name="Hippler M."/>
            <person name="Laroche J."/>
        </authorList>
    </citation>
    <scope>NUCLEOTIDE SEQUENCE [LARGE SCALE GENOMIC DNA]</scope>
    <source>
        <strain evidence="7 8">CCMP1005</strain>
    </source>
</reference>
<evidence type="ECO:0000256" key="1">
    <source>
        <dbReference type="ARBA" id="ARBA00004123"/>
    </source>
</evidence>
<comment type="subcellular location">
    <subcellularLocation>
        <location evidence="1">Nucleus</location>
    </subcellularLocation>
</comment>
<evidence type="ECO:0000256" key="3">
    <source>
        <dbReference type="ARBA" id="ARBA00023125"/>
    </source>
</evidence>
<dbReference type="GO" id="GO:0003677">
    <property type="term" value="F:DNA binding"/>
    <property type="evidence" value="ECO:0007669"/>
    <property type="project" value="UniProtKB-KW"/>
</dbReference>
<dbReference type="EMBL" id="AGNL01049815">
    <property type="protein sequence ID" value="EJK44341.1"/>
    <property type="molecule type" value="Genomic_DNA"/>
</dbReference>
<dbReference type="Proteomes" id="UP000266841">
    <property type="component" value="Unassembled WGS sequence"/>
</dbReference>
<evidence type="ECO:0000256" key="2">
    <source>
        <dbReference type="ARBA" id="ARBA00022853"/>
    </source>
</evidence>
<keyword evidence="3" id="KW-0238">DNA-binding</keyword>
<protein>
    <recommendedName>
        <fullName evidence="6">DEK-C domain-containing protein</fullName>
    </recommendedName>
</protein>
<dbReference type="PANTHER" id="PTHR13468:SF1">
    <property type="entry name" value="PROTEIN DEK"/>
    <property type="match status" value="1"/>
</dbReference>
<dbReference type="PANTHER" id="PTHR13468">
    <property type="entry name" value="DEK PROTEIN"/>
    <property type="match status" value="1"/>
</dbReference>
<evidence type="ECO:0000256" key="4">
    <source>
        <dbReference type="ARBA" id="ARBA00023242"/>
    </source>
</evidence>
<gene>
    <name evidence="7" type="ORF">THAOC_37127</name>
</gene>
<dbReference type="OrthoDB" id="370884at2759"/>
<evidence type="ECO:0000259" key="6">
    <source>
        <dbReference type="PROSITE" id="PS51998"/>
    </source>
</evidence>
<sequence length="571" mass="61864">MIKAASKEYLEFMERMETLANLEVERFRTFHKGELINSAPLVDPGGSDLCGQRTGKKMPGDEKNAASDEAGTADVKDDTQAPQAAAEEDAPKEDKAETAGTADVKDGAQAPQADEEDRDAPKKKAKAASPAPAKGSRCSTRERKSTMAYAPPPPVAKTTEIAEGSGEALSEHPNVVEKFKNVTYNSEALHDLHHIVFGGRVKKTLLKGNLMAFRGLVYPDGKEDEAKEKVLGRMYKLKLGPLKEAIGLADFSTSGLKGKEEICDGFLAWLENPQPSGKELAAKRKAKRKSTSKKAPSKSKEEKKPVKKKAKKSASKAQDETAKMIPGVPEEKLRTKIKSIIGNSDVESVTVKDIRKELEDWLDMKLDDYKDADEPHHDLVVHGRRSVHRTRLGRRSLRRRLLGARGDVGGRPLNVLAVIPLEARPADARHVPFVVPYYIRALPAVRAERVLRLAPQDHAEPLRAVLAPESRIGIPAHDCPRAAARRRAPVLGGRPALPPVHAVEIARRLAEFPDEAGPPAVAAGGGNGRGRVDDGVARIGERRRHADAVVLAAAAVIGGALQATPQPVDMR</sequence>
<dbReference type="GO" id="GO:0006325">
    <property type="term" value="P:chromatin organization"/>
    <property type="evidence" value="ECO:0007669"/>
    <property type="project" value="UniProtKB-KW"/>
</dbReference>
<evidence type="ECO:0000313" key="7">
    <source>
        <dbReference type="EMBL" id="EJK44341.1"/>
    </source>
</evidence>
<dbReference type="Pfam" id="PF08766">
    <property type="entry name" value="DEK_C"/>
    <property type="match status" value="1"/>
</dbReference>
<evidence type="ECO:0000313" key="8">
    <source>
        <dbReference type="Proteomes" id="UP000266841"/>
    </source>
</evidence>
<feature type="region of interest" description="Disordered" evidence="5">
    <location>
        <begin position="37"/>
        <end position="158"/>
    </location>
</feature>
<dbReference type="GO" id="GO:0005634">
    <property type="term" value="C:nucleus"/>
    <property type="evidence" value="ECO:0007669"/>
    <property type="project" value="UniProtKB-SubCell"/>
</dbReference>
<dbReference type="eggNOG" id="KOG2266">
    <property type="taxonomic scope" value="Eukaryota"/>
</dbReference>
<keyword evidence="4" id="KW-0539">Nucleus</keyword>
<dbReference type="InterPro" id="IPR044198">
    <property type="entry name" value="DEK"/>
</dbReference>
<dbReference type="GO" id="GO:0042393">
    <property type="term" value="F:histone binding"/>
    <property type="evidence" value="ECO:0007669"/>
    <property type="project" value="TreeGrafter"/>
</dbReference>
<dbReference type="GO" id="GO:2000779">
    <property type="term" value="P:regulation of double-strand break repair"/>
    <property type="evidence" value="ECO:0007669"/>
    <property type="project" value="TreeGrafter"/>
</dbReference>
<feature type="compositionally biased region" description="Basic residues" evidence="5">
    <location>
        <begin position="305"/>
        <end position="314"/>
    </location>
</feature>
<feature type="compositionally biased region" description="Basic residues" evidence="5">
    <location>
        <begin position="283"/>
        <end position="297"/>
    </location>
</feature>
<dbReference type="SUPFAM" id="SSF109715">
    <property type="entry name" value="DEK C-terminal domain"/>
    <property type="match status" value="1"/>
</dbReference>
<dbReference type="AlphaFoldDB" id="K0R6R1"/>
<accession>K0R6R1</accession>
<feature type="domain" description="DEK-C" evidence="6">
    <location>
        <begin position="327"/>
        <end position="382"/>
    </location>
</feature>
<keyword evidence="8" id="KW-1185">Reference proteome</keyword>
<dbReference type="PROSITE" id="PS51998">
    <property type="entry name" value="DEK_C"/>
    <property type="match status" value="1"/>
</dbReference>
<feature type="region of interest" description="Disordered" evidence="5">
    <location>
        <begin position="278"/>
        <end position="327"/>
    </location>
</feature>